<evidence type="ECO:0000256" key="1">
    <source>
        <dbReference type="SAM" id="Phobius"/>
    </source>
</evidence>
<keyword evidence="3" id="KW-1185">Reference proteome</keyword>
<sequence length="122" mass="13277">MEKRENVYHNMELILEKLESNGEYVLQNLSSKEEKAVSLLLQFRAVFCTTGISPNSILPGENFREMVELGPEKCINFAEKLSPAIIPSSWKILNSNLLISGTLGAAIGGAIAGVISFYIGCG</sequence>
<dbReference type="EMBL" id="CP040812">
    <property type="protein sequence ID" value="QCY69452.1"/>
    <property type="molecule type" value="Genomic_DNA"/>
</dbReference>
<proteinExistence type="predicted"/>
<protein>
    <submittedName>
        <fullName evidence="2">Uncharacterized protein</fullName>
    </submittedName>
</protein>
<dbReference type="AlphaFoldDB" id="A0A5B7X3Y5"/>
<gene>
    <name evidence="2" type="ORF">FHG64_08645</name>
</gene>
<evidence type="ECO:0000313" key="3">
    <source>
        <dbReference type="Proteomes" id="UP000309016"/>
    </source>
</evidence>
<feature type="transmembrane region" description="Helical" evidence="1">
    <location>
        <begin position="97"/>
        <end position="119"/>
    </location>
</feature>
<reference evidence="2 3" key="1">
    <citation type="submission" date="2019-06" db="EMBL/GenBank/DDBJ databases">
        <title>Complete genome sequence of Antarcticibacterium flavum KCTC 52984T from an Antarctic marine sediment.</title>
        <authorList>
            <person name="Lee Y.M."/>
            <person name="Shin S.C."/>
        </authorList>
    </citation>
    <scope>NUCLEOTIDE SEQUENCE [LARGE SCALE GENOMIC DNA]</scope>
    <source>
        <strain evidence="2 3">KCTC 52984</strain>
    </source>
</reference>
<keyword evidence="1" id="KW-1133">Transmembrane helix</keyword>
<keyword evidence="1" id="KW-0472">Membrane</keyword>
<dbReference type="KEGG" id="afla:FHG64_08645"/>
<accession>A0A5B7X3Y5</accession>
<dbReference type="RefSeq" id="WP_139066019.1">
    <property type="nucleotide sequence ID" value="NZ_CP040812.1"/>
</dbReference>
<keyword evidence="1" id="KW-0812">Transmembrane</keyword>
<dbReference type="Proteomes" id="UP000309016">
    <property type="component" value="Chromosome"/>
</dbReference>
<name>A0A5B7X3Y5_9FLAO</name>
<organism evidence="2 3">
    <name type="scientific">Antarcticibacterium flavum</name>
    <dbReference type="NCBI Taxonomy" id="2058175"/>
    <lineage>
        <taxon>Bacteria</taxon>
        <taxon>Pseudomonadati</taxon>
        <taxon>Bacteroidota</taxon>
        <taxon>Flavobacteriia</taxon>
        <taxon>Flavobacteriales</taxon>
        <taxon>Flavobacteriaceae</taxon>
        <taxon>Antarcticibacterium</taxon>
    </lineage>
</organism>
<evidence type="ECO:0000313" key="2">
    <source>
        <dbReference type="EMBL" id="QCY69452.1"/>
    </source>
</evidence>